<protein>
    <recommendedName>
        <fullName evidence="3">tRNA pseudouridine(55) synthase</fullName>
        <ecNumber evidence="3">5.4.99.25</ecNumber>
    </recommendedName>
</protein>
<dbReference type="GO" id="GO:0160148">
    <property type="term" value="F:tRNA pseudouridine(55) synthase activity"/>
    <property type="evidence" value="ECO:0007669"/>
    <property type="project" value="UniProtKB-EC"/>
</dbReference>
<dbReference type="Gene3D" id="3.30.2350.10">
    <property type="entry name" value="Pseudouridine synthase"/>
    <property type="match status" value="1"/>
</dbReference>
<dbReference type="InterPro" id="IPR014780">
    <property type="entry name" value="tRNA_psdUridine_synth_TruB"/>
</dbReference>
<reference evidence="7 8" key="1">
    <citation type="journal article" date="2015" name="Nature">
        <title>rRNA introns, odd ribosomes, and small enigmatic genomes across a large radiation of phyla.</title>
        <authorList>
            <person name="Brown C.T."/>
            <person name="Hug L.A."/>
            <person name="Thomas B.C."/>
            <person name="Sharon I."/>
            <person name="Castelle C.J."/>
            <person name="Singh A."/>
            <person name="Wilkins M.J."/>
            <person name="Williams K.H."/>
            <person name="Banfield J.F."/>
        </authorList>
    </citation>
    <scope>NUCLEOTIDE SEQUENCE [LARGE SCALE GENOMIC DNA]</scope>
</reference>
<dbReference type="AlphaFoldDB" id="A0A0G0BIW2"/>
<keyword evidence="5" id="KW-0413">Isomerase</keyword>
<name>A0A0G0BIW2_UNCC3</name>
<keyword evidence="4" id="KW-0819">tRNA processing</keyword>
<evidence type="ECO:0000256" key="5">
    <source>
        <dbReference type="ARBA" id="ARBA00023235"/>
    </source>
</evidence>
<dbReference type="PANTHER" id="PTHR13767:SF2">
    <property type="entry name" value="PSEUDOURIDYLATE SYNTHASE TRUB1"/>
    <property type="match status" value="1"/>
</dbReference>
<evidence type="ECO:0000259" key="6">
    <source>
        <dbReference type="Pfam" id="PF01509"/>
    </source>
</evidence>
<dbReference type="EMBL" id="LBQB01000007">
    <property type="protein sequence ID" value="KKP69368.1"/>
    <property type="molecule type" value="Genomic_DNA"/>
</dbReference>
<dbReference type="GO" id="GO:1990481">
    <property type="term" value="P:mRNA pseudouridine synthesis"/>
    <property type="evidence" value="ECO:0007669"/>
    <property type="project" value="TreeGrafter"/>
</dbReference>
<feature type="domain" description="Pseudouridine synthase II N-terminal" evidence="6">
    <location>
        <begin position="29"/>
        <end position="162"/>
    </location>
</feature>
<comment type="catalytic activity">
    <reaction evidence="1">
        <text>uridine(55) in tRNA = pseudouridine(55) in tRNA</text>
        <dbReference type="Rhea" id="RHEA:42532"/>
        <dbReference type="Rhea" id="RHEA-COMP:10101"/>
        <dbReference type="Rhea" id="RHEA-COMP:10102"/>
        <dbReference type="ChEBI" id="CHEBI:65314"/>
        <dbReference type="ChEBI" id="CHEBI:65315"/>
        <dbReference type="EC" id="5.4.99.25"/>
    </reaction>
</comment>
<dbReference type="Pfam" id="PF01509">
    <property type="entry name" value="TruB_N"/>
    <property type="match status" value="1"/>
</dbReference>
<evidence type="ECO:0000256" key="2">
    <source>
        <dbReference type="ARBA" id="ARBA00005642"/>
    </source>
</evidence>
<evidence type="ECO:0000313" key="7">
    <source>
        <dbReference type="EMBL" id="KKP69368.1"/>
    </source>
</evidence>
<dbReference type="GO" id="GO:0003723">
    <property type="term" value="F:RNA binding"/>
    <property type="evidence" value="ECO:0007669"/>
    <property type="project" value="InterPro"/>
</dbReference>
<organism evidence="7 8">
    <name type="scientific">candidate division CPR3 bacterium GW2011_GWF2_35_18</name>
    <dbReference type="NCBI Taxonomy" id="1618350"/>
    <lineage>
        <taxon>Bacteria</taxon>
        <taxon>Bacteria division CPR3</taxon>
    </lineage>
</organism>
<dbReference type="STRING" id="1618350.UR67_C0007G0073"/>
<comment type="similarity">
    <text evidence="2">Belongs to the pseudouridine synthase TruB family. Type 1 subfamily.</text>
</comment>
<proteinExistence type="inferred from homology"/>
<dbReference type="InterPro" id="IPR020103">
    <property type="entry name" value="PsdUridine_synth_cat_dom_sf"/>
</dbReference>
<dbReference type="EC" id="5.4.99.25" evidence="3"/>
<dbReference type="PANTHER" id="PTHR13767">
    <property type="entry name" value="TRNA-PSEUDOURIDINE SYNTHASE"/>
    <property type="match status" value="1"/>
</dbReference>
<comment type="caution">
    <text evidence="7">The sequence shown here is derived from an EMBL/GenBank/DDBJ whole genome shotgun (WGS) entry which is preliminary data.</text>
</comment>
<evidence type="ECO:0000313" key="8">
    <source>
        <dbReference type="Proteomes" id="UP000034581"/>
    </source>
</evidence>
<accession>A0A0G0BIW2</accession>
<evidence type="ECO:0000256" key="3">
    <source>
        <dbReference type="ARBA" id="ARBA00012787"/>
    </source>
</evidence>
<dbReference type="GO" id="GO:0006400">
    <property type="term" value="P:tRNA modification"/>
    <property type="evidence" value="ECO:0007669"/>
    <property type="project" value="TreeGrafter"/>
</dbReference>
<dbReference type="Proteomes" id="UP000034581">
    <property type="component" value="Unassembled WGS sequence"/>
</dbReference>
<gene>
    <name evidence="7" type="ORF">UR67_C0007G0073</name>
</gene>
<sequence>MSEIINLYKQIGETPYQAILKFKQKYPEYQKEKISCAGRLDPLAQGVLLLLIGDENKNRLYYEKLRKNYEFEILFGVCTDTYDLLGEIKKSSSIFNTNLSELQKQIAEIMPSFIGKQSQLYPPYSAVRVKGHPLFYWSRHKKLNSINIPQHQIEIYNLKILDNYLITIKNLEEVVTKNINKVEGNFRQKEILETWQVFYKEYRGKEIPILKMEISCTSGTYVRQFIHDIGKKLKIPTVTFSIKRTAIGSYEIKESVKI</sequence>
<dbReference type="InterPro" id="IPR002501">
    <property type="entry name" value="PsdUridine_synth_N"/>
</dbReference>
<dbReference type="SUPFAM" id="SSF55120">
    <property type="entry name" value="Pseudouridine synthase"/>
    <property type="match status" value="1"/>
</dbReference>
<evidence type="ECO:0000256" key="4">
    <source>
        <dbReference type="ARBA" id="ARBA00022694"/>
    </source>
</evidence>
<evidence type="ECO:0000256" key="1">
    <source>
        <dbReference type="ARBA" id="ARBA00000385"/>
    </source>
</evidence>